<evidence type="ECO:0000256" key="4">
    <source>
        <dbReference type="ARBA" id="ARBA00023239"/>
    </source>
</evidence>
<dbReference type="Pfam" id="PF00378">
    <property type="entry name" value="ECH_1"/>
    <property type="match status" value="1"/>
</dbReference>
<dbReference type="InterPro" id="IPR029045">
    <property type="entry name" value="ClpP/crotonase-like_dom_sf"/>
</dbReference>
<evidence type="ECO:0000256" key="13">
    <source>
        <dbReference type="RuleBase" id="RU003707"/>
    </source>
</evidence>
<dbReference type="GO" id="GO:0005829">
    <property type="term" value="C:cytosol"/>
    <property type="evidence" value="ECO:0007669"/>
    <property type="project" value="UniProtKB-SubCell"/>
</dbReference>
<evidence type="ECO:0000256" key="9">
    <source>
        <dbReference type="ARBA" id="ARBA00042052"/>
    </source>
</evidence>
<dbReference type="InterPro" id="IPR001753">
    <property type="entry name" value="Enoyl-CoA_hydra/iso"/>
</dbReference>
<keyword evidence="4" id="KW-0456">Lyase</keyword>
<evidence type="ECO:0000256" key="6">
    <source>
        <dbReference type="ARBA" id="ARBA00036541"/>
    </source>
</evidence>
<proteinExistence type="inferred from homology"/>
<dbReference type="PROSITE" id="PS00166">
    <property type="entry name" value="ENOYL_COA_HYDRATASE"/>
    <property type="match status" value="1"/>
</dbReference>
<comment type="caution">
    <text evidence="14">The sequence shown here is derived from an EMBL/GenBank/DDBJ whole genome shotgun (WGS) entry which is preliminary data.</text>
</comment>
<comment type="catalytic activity">
    <reaction evidence="6">
        <text>(2R)-ethylmalonyl-CoA + H(+) = butanoyl-CoA + CO2</text>
        <dbReference type="Rhea" id="RHEA:59540"/>
        <dbReference type="ChEBI" id="CHEBI:15378"/>
        <dbReference type="ChEBI" id="CHEBI:16526"/>
        <dbReference type="ChEBI" id="CHEBI:57371"/>
        <dbReference type="ChEBI" id="CHEBI:85316"/>
        <dbReference type="EC" id="4.1.1.94"/>
    </reaction>
    <physiologicalReaction direction="left-to-right" evidence="6">
        <dbReference type="Rhea" id="RHEA:59541"/>
    </physiologicalReaction>
</comment>
<dbReference type="CDD" id="cd06558">
    <property type="entry name" value="crotonase-like"/>
    <property type="match status" value="1"/>
</dbReference>
<evidence type="ECO:0000256" key="3">
    <source>
        <dbReference type="ARBA" id="ARBA00022490"/>
    </source>
</evidence>
<dbReference type="InterPro" id="IPR018376">
    <property type="entry name" value="Enoyl-CoA_hyd/isom_CS"/>
</dbReference>
<evidence type="ECO:0000313" key="15">
    <source>
        <dbReference type="Proteomes" id="UP001364617"/>
    </source>
</evidence>
<evidence type="ECO:0000313" key="14">
    <source>
        <dbReference type="EMBL" id="KAK7157228.1"/>
    </source>
</evidence>
<evidence type="ECO:0000256" key="7">
    <source>
        <dbReference type="ARBA" id="ARBA00038883"/>
    </source>
</evidence>
<dbReference type="PANTHER" id="PTHR11941:SF27">
    <property type="entry name" value="ETHYLMALONYL-COA DECARBOXYLASE"/>
    <property type="match status" value="1"/>
</dbReference>
<dbReference type="EMBL" id="JAYKXH010000009">
    <property type="protein sequence ID" value="KAK7157228.1"/>
    <property type="molecule type" value="Genomic_DNA"/>
</dbReference>
<keyword evidence="3" id="KW-0963">Cytoplasm</keyword>
<evidence type="ECO:0000256" key="1">
    <source>
        <dbReference type="ARBA" id="ARBA00004514"/>
    </source>
</evidence>
<evidence type="ECO:0000256" key="11">
    <source>
        <dbReference type="ARBA" id="ARBA00047446"/>
    </source>
</evidence>
<evidence type="ECO:0000256" key="12">
    <source>
        <dbReference type="ARBA" id="ARBA00056546"/>
    </source>
</evidence>
<dbReference type="Gene3D" id="3.90.226.10">
    <property type="entry name" value="2-enoyl-CoA Hydratase, Chain A, domain 1"/>
    <property type="match status" value="1"/>
</dbReference>
<organism evidence="14 15">
    <name type="scientific">Phoxinus phoxinus</name>
    <name type="common">Eurasian minnow</name>
    <dbReference type="NCBI Taxonomy" id="58324"/>
    <lineage>
        <taxon>Eukaryota</taxon>
        <taxon>Metazoa</taxon>
        <taxon>Chordata</taxon>
        <taxon>Craniata</taxon>
        <taxon>Vertebrata</taxon>
        <taxon>Euteleostomi</taxon>
        <taxon>Actinopterygii</taxon>
        <taxon>Neopterygii</taxon>
        <taxon>Teleostei</taxon>
        <taxon>Ostariophysi</taxon>
        <taxon>Cypriniformes</taxon>
        <taxon>Leuciscidae</taxon>
        <taxon>Phoxininae</taxon>
        <taxon>Phoxinus</taxon>
    </lineage>
</organism>
<dbReference type="Proteomes" id="UP001364617">
    <property type="component" value="Unassembled WGS sequence"/>
</dbReference>
<dbReference type="FunFam" id="3.90.226.10:FF:000040">
    <property type="entry name" value="Ethylmalonyl-CoA decarboxylase 1"/>
    <property type="match status" value="1"/>
</dbReference>
<reference evidence="14 15" key="1">
    <citation type="submission" date="2024-02" db="EMBL/GenBank/DDBJ databases">
        <title>Chromosome-level genome assembly of the Eurasian Minnow (Phoxinus phoxinus).</title>
        <authorList>
            <person name="Oriowo T.O."/>
            <person name="Martin S."/>
            <person name="Stange M."/>
            <person name="Chrysostomakis Y."/>
            <person name="Brown T."/>
            <person name="Winkler S."/>
            <person name="Kukowka S."/>
            <person name="Myers E.W."/>
            <person name="Bohne A."/>
        </authorList>
    </citation>
    <scope>NUCLEOTIDE SEQUENCE [LARGE SCALE GENOMIC DNA]</scope>
    <source>
        <strain evidence="14">ZFMK-TIS-60720</strain>
        <tissue evidence="14">Whole Organism</tissue>
    </source>
</reference>
<evidence type="ECO:0000256" key="8">
    <source>
        <dbReference type="ARBA" id="ARBA00039903"/>
    </source>
</evidence>
<comment type="similarity">
    <text evidence="2 13">Belongs to the enoyl-CoA hydratase/isomerase family.</text>
</comment>
<dbReference type="GO" id="GO:0004492">
    <property type="term" value="F:methyl/ethyl malonyl-CoA decarboxylase activity"/>
    <property type="evidence" value="ECO:0007669"/>
    <property type="project" value="UniProtKB-EC"/>
</dbReference>
<comment type="catalytic activity">
    <reaction evidence="5">
        <text>(2S)-ethylmalonyl-CoA + H(+) = butanoyl-CoA + CO2</text>
        <dbReference type="Rhea" id="RHEA:32131"/>
        <dbReference type="ChEBI" id="CHEBI:15378"/>
        <dbReference type="ChEBI" id="CHEBI:16526"/>
        <dbReference type="ChEBI" id="CHEBI:57371"/>
        <dbReference type="ChEBI" id="CHEBI:60909"/>
        <dbReference type="EC" id="4.1.1.94"/>
    </reaction>
    <physiologicalReaction direction="left-to-right" evidence="5">
        <dbReference type="Rhea" id="RHEA:32132"/>
    </physiologicalReaction>
</comment>
<sequence length="305" mass="32760">MSVCGAARCRWIQTRSAVSLLQQNRTVRRHSTGAPESNVIREKLQAFPGGSIDLQKRQESGIAVLTVNNPARMNAFSGCMMLELEQRVCELETWTEGKAVVVKGAAGNFCSGSDLNAVRAIANPQDGMRMCEFMQNTLTRLLRLPLISMALVEGRALGGGAELTTACDFRLMTSDGVIQFVHKHMGLVPGWGGAARLVGIVGSQNALKLLSGAVKLDPDCGRQMGLVDEVLHCSSGEAETLAHAEQWLGPFIKGPAPVIQAIKKVVVSGRELPLEQALKTERNVFGTVWGGPANLQALALKPKHK</sequence>
<evidence type="ECO:0000256" key="2">
    <source>
        <dbReference type="ARBA" id="ARBA00005254"/>
    </source>
</evidence>
<evidence type="ECO:0000256" key="10">
    <source>
        <dbReference type="ARBA" id="ARBA00042182"/>
    </source>
</evidence>
<accession>A0AAN9D748</accession>
<protein>
    <recommendedName>
        <fullName evidence="8">Ethylmalonyl-CoA decarboxylase</fullName>
        <ecNumber evidence="7">4.1.1.94</ecNumber>
    </recommendedName>
    <alternativeName>
        <fullName evidence="10">Enoyl-CoA hydratase domain-containing protein 1</fullName>
    </alternativeName>
    <alternativeName>
        <fullName evidence="9">Methylmalonyl-CoA decarboxylase</fullName>
    </alternativeName>
</protein>
<dbReference type="PANTHER" id="PTHR11941">
    <property type="entry name" value="ENOYL-COA HYDRATASE-RELATED"/>
    <property type="match status" value="1"/>
</dbReference>
<dbReference type="GO" id="GO:0006635">
    <property type="term" value="P:fatty acid beta-oxidation"/>
    <property type="evidence" value="ECO:0007669"/>
    <property type="project" value="TreeGrafter"/>
</dbReference>
<dbReference type="SUPFAM" id="SSF52096">
    <property type="entry name" value="ClpP/crotonase"/>
    <property type="match status" value="1"/>
</dbReference>
<name>A0AAN9D748_9TELE</name>
<comment type="catalytic activity">
    <reaction evidence="11">
        <text>(S)-methylmalonyl-CoA + H(+) = propanoyl-CoA + CO2</text>
        <dbReference type="Rhea" id="RHEA:61340"/>
        <dbReference type="ChEBI" id="CHEBI:15378"/>
        <dbReference type="ChEBI" id="CHEBI:16526"/>
        <dbReference type="ChEBI" id="CHEBI:57327"/>
        <dbReference type="ChEBI" id="CHEBI:57392"/>
        <dbReference type="EC" id="4.1.1.94"/>
    </reaction>
    <physiologicalReaction direction="left-to-right" evidence="11">
        <dbReference type="Rhea" id="RHEA:61341"/>
    </physiologicalReaction>
</comment>
<gene>
    <name evidence="14" type="ORF">R3I93_008644</name>
</gene>
<dbReference type="AlphaFoldDB" id="A0AAN9D748"/>
<dbReference type="EC" id="4.1.1.94" evidence="7"/>
<comment type="function">
    <text evidence="12">Decarboxylates ethylmalonyl-CoA, a potentially toxic metabolite, to form butyryl-CoA, suggesting it might be involved in metabolite proofreading. Acts preferentially on (S)-ethylmalonyl-CoA but also has some activity on the (R)-isomer. Also has methylmalonyl-CoA decarboxylase activity at lower level.</text>
</comment>
<evidence type="ECO:0000256" key="5">
    <source>
        <dbReference type="ARBA" id="ARBA00036343"/>
    </source>
</evidence>
<comment type="subcellular location">
    <subcellularLocation>
        <location evidence="1">Cytoplasm</location>
        <location evidence="1">Cytosol</location>
    </subcellularLocation>
</comment>
<keyword evidence="15" id="KW-1185">Reference proteome</keyword>